<gene>
    <name evidence="3" type="ORF">SPRI_0420</name>
</gene>
<dbReference type="PATRIC" id="fig|38300.4.peg.440"/>
<dbReference type="GeneID" id="97238728"/>
<proteinExistence type="predicted"/>
<evidence type="ECO:0000256" key="1">
    <source>
        <dbReference type="SAM" id="MobiDB-lite"/>
    </source>
</evidence>
<feature type="region of interest" description="Disordered" evidence="1">
    <location>
        <begin position="209"/>
        <end position="242"/>
    </location>
</feature>
<sequence length="242" mass="27044">MPRSTDGPSRIPGTSAAHPPAIAGRRRSPPQRGGERPQCGRGHRVHRREHPFCARRTFVEQMPGLTRRHSRWTERSRSPLAPVGLALAGRAGARMARAFGVSISRSTVLRLLDALPEPEVPAPRVVGVDEYATRKGRVYGMVLVDGEIRRPVGLLPDRKASSLAAWLAKRPGIEIVCRDRAPCFAEGAAGATQAADRWHLWHKLDEPRFRSPPWAERKGARERIRPVPAPSRRRRGRRRVRP</sequence>
<name>A0A0M4D6K3_STRPR</name>
<evidence type="ECO:0000259" key="2">
    <source>
        <dbReference type="Pfam" id="PF01610"/>
    </source>
</evidence>
<dbReference type="InterPro" id="IPR002560">
    <property type="entry name" value="Transposase_DDE"/>
</dbReference>
<feature type="domain" description="Transposase IS204/IS1001/IS1096/IS1165 DDE" evidence="2">
    <location>
        <begin position="126"/>
        <end position="203"/>
    </location>
</feature>
<accession>A0A0M4D6K3</accession>
<dbReference type="Pfam" id="PF01610">
    <property type="entry name" value="DDE_Tnp_ISL3"/>
    <property type="match status" value="1"/>
</dbReference>
<reference evidence="3 4" key="1">
    <citation type="submission" date="2015-08" db="EMBL/GenBank/DDBJ databases">
        <title>Genome sequence of the pristinamycin over-producing bacterium Streptomyces pristinaespiralis HCCB10218.</title>
        <authorList>
            <person name="Tian J."/>
            <person name="Yang J."/>
            <person name="Li L."/>
            <person name="Ruan L."/>
            <person name="Wei W."/>
            <person name="Zheng G."/>
            <person name="Wei Z."/>
            <person name="Yang S."/>
            <person name="Ge M."/>
            <person name="Jiang W."/>
            <person name="Lu Y."/>
        </authorList>
    </citation>
    <scope>NUCLEOTIDE SEQUENCE [LARGE SCALE GENOMIC DNA]</scope>
    <source>
        <strain evidence="3 4">HCCB 10218</strain>
    </source>
</reference>
<organism evidence="3">
    <name type="scientific">Streptomyces pristinaespiralis</name>
    <dbReference type="NCBI Taxonomy" id="38300"/>
    <lineage>
        <taxon>Bacteria</taxon>
        <taxon>Bacillati</taxon>
        <taxon>Actinomycetota</taxon>
        <taxon>Actinomycetes</taxon>
        <taxon>Kitasatosporales</taxon>
        <taxon>Streptomycetaceae</taxon>
        <taxon>Streptomyces</taxon>
    </lineage>
</organism>
<dbReference type="PANTHER" id="PTHR33498:SF1">
    <property type="entry name" value="TRANSPOSASE FOR INSERTION SEQUENCE ELEMENT IS1557"/>
    <property type="match status" value="1"/>
</dbReference>
<evidence type="ECO:0000313" key="4">
    <source>
        <dbReference type="Proteomes" id="UP000060513"/>
    </source>
</evidence>
<feature type="compositionally biased region" description="Basic residues" evidence="1">
    <location>
        <begin position="231"/>
        <end position="242"/>
    </location>
</feature>
<dbReference type="STRING" id="38300.SPRI_0420"/>
<dbReference type="PANTHER" id="PTHR33498">
    <property type="entry name" value="TRANSPOSASE FOR INSERTION SEQUENCE ELEMENT IS1557"/>
    <property type="match status" value="1"/>
</dbReference>
<dbReference type="InterPro" id="IPR047951">
    <property type="entry name" value="Transpos_ISL3"/>
</dbReference>
<dbReference type="EMBL" id="CP011340">
    <property type="protein sequence ID" value="ALC18726.1"/>
    <property type="molecule type" value="Genomic_DNA"/>
</dbReference>
<feature type="region of interest" description="Disordered" evidence="1">
    <location>
        <begin position="1"/>
        <end position="48"/>
    </location>
</feature>
<dbReference type="KEGG" id="spri:SPRI_0420"/>
<dbReference type="RefSeq" id="WP_005307595.1">
    <property type="nucleotide sequence ID" value="NZ_CP059696.1"/>
</dbReference>
<dbReference type="Proteomes" id="UP000060513">
    <property type="component" value="Chromosome"/>
</dbReference>
<feature type="compositionally biased region" description="Basic and acidic residues" evidence="1">
    <location>
        <begin position="209"/>
        <end position="225"/>
    </location>
</feature>
<dbReference type="AlphaFoldDB" id="A0A0M4D6K3"/>
<evidence type="ECO:0000313" key="3">
    <source>
        <dbReference type="EMBL" id="ALC18726.1"/>
    </source>
</evidence>
<protein>
    <submittedName>
        <fullName evidence="3">Transposase</fullName>
    </submittedName>
</protein>